<evidence type="ECO:0000313" key="8">
    <source>
        <dbReference type="Proteomes" id="UP000612899"/>
    </source>
</evidence>
<dbReference type="PANTHER" id="PTHR23514:SF13">
    <property type="entry name" value="INNER MEMBRANE PROTEIN YBJJ"/>
    <property type="match status" value="1"/>
</dbReference>
<dbReference type="InterPro" id="IPR011701">
    <property type="entry name" value="MFS"/>
</dbReference>
<dbReference type="Pfam" id="PF07690">
    <property type="entry name" value="MFS_1"/>
    <property type="match status" value="1"/>
</dbReference>
<feature type="transmembrane region" description="Helical" evidence="5">
    <location>
        <begin position="361"/>
        <end position="382"/>
    </location>
</feature>
<dbReference type="GO" id="GO:0005886">
    <property type="term" value="C:plasma membrane"/>
    <property type="evidence" value="ECO:0007669"/>
    <property type="project" value="UniProtKB-SubCell"/>
</dbReference>
<protein>
    <submittedName>
        <fullName evidence="7">MFS transporter</fullName>
    </submittedName>
</protein>
<keyword evidence="3 5" id="KW-1133">Transmembrane helix</keyword>
<dbReference type="Gene3D" id="1.20.1250.20">
    <property type="entry name" value="MFS general substrate transporter like domains"/>
    <property type="match status" value="2"/>
</dbReference>
<dbReference type="EMBL" id="BONY01000029">
    <property type="protein sequence ID" value="GIH06727.1"/>
    <property type="molecule type" value="Genomic_DNA"/>
</dbReference>
<proteinExistence type="predicted"/>
<feature type="transmembrane region" description="Helical" evidence="5">
    <location>
        <begin position="12"/>
        <end position="34"/>
    </location>
</feature>
<evidence type="ECO:0000256" key="1">
    <source>
        <dbReference type="ARBA" id="ARBA00004651"/>
    </source>
</evidence>
<feature type="transmembrane region" description="Helical" evidence="5">
    <location>
        <begin position="166"/>
        <end position="189"/>
    </location>
</feature>
<keyword evidence="8" id="KW-1185">Reference proteome</keyword>
<dbReference type="InterPro" id="IPR036259">
    <property type="entry name" value="MFS_trans_sf"/>
</dbReference>
<name>A0A8J3QBJ6_9ACTN</name>
<keyword evidence="2 5" id="KW-0812">Transmembrane</keyword>
<feature type="transmembrane region" description="Helical" evidence="5">
    <location>
        <begin position="46"/>
        <end position="66"/>
    </location>
</feature>
<evidence type="ECO:0000256" key="2">
    <source>
        <dbReference type="ARBA" id="ARBA00022692"/>
    </source>
</evidence>
<dbReference type="PROSITE" id="PS50850">
    <property type="entry name" value="MFS"/>
    <property type="match status" value="1"/>
</dbReference>
<dbReference type="PANTHER" id="PTHR23514">
    <property type="entry name" value="BYPASS OF STOP CODON PROTEIN 6"/>
    <property type="match status" value="1"/>
</dbReference>
<feature type="transmembrane region" description="Helical" evidence="5">
    <location>
        <begin position="210"/>
        <end position="227"/>
    </location>
</feature>
<dbReference type="GO" id="GO:0022857">
    <property type="term" value="F:transmembrane transporter activity"/>
    <property type="evidence" value="ECO:0007669"/>
    <property type="project" value="InterPro"/>
</dbReference>
<dbReference type="CDD" id="cd17393">
    <property type="entry name" value="MFS_MosC_like"/>
    <property type="match status" value="1"/>
</dbReference>
<sequence>MRANAPALLVRARIATCAIFLVFGVALGVWTARIPAIKQNLALSDGQLSLVLLSFAAGAIAGMQLAGRLVDRFGSGRLLPAAAAAEGVALVAPAFAPSLVTLALALFAFGAVHGALNIVMNANAVQIQRGWPSPIITSFHAAYSVGGFLGAVIGGLFALADAGVPATFGTVAVGVVVVALLTRGWVLNAPVPQSADSAAASRSPQWTRDIVLLGLLAFCCLVGEGSAADWSTVYLRESLGSTAAFAAAAYAAFSIAMVAGRLTGDRLVARFGAVGLVRASALLSALGLSVALLVSHPIAGVIGFGCLGAGLACIAPQVFAAAGNRDPARAGQAIARVAAMGYAGFLVGPVLIGAAAQLSSLRVALVVPVLLTLLVAAMAITLRAADPGFAGVAQSGDAVDEQHHAVGGGQPVL</sequence>
<comment type="subcellular location">
    <subcellularLocation>
        <location evidence="1">Cell membrane</location>
        <topology evidence="1">Multi-pass membrane protein</topology>
    </subcellularLocation>
</comment>
<evidence type="ECO:0000256" key="5">
    <source>
        <dbReference type="SAM" id="Phobius"/>
    </source>
</evidence>
<dbReference type="AlphaFoldDB" id="A0A8J3QBJ6"/>
<dbReference type="SUPFAM" id="SSF103473">
    <property type="entry name" value="MFS general substrate transporter"/>
    <property type="match status" value="1"/>
</dbReference>
<feature type="transmembrane region" description="Helical" evidence="5">
    <location>
        <begin position="271"/>
        <end position="292"/>
    </location>
</feature>
<feature type="transmembrane region" description="Helical" evidence="5">
    <location>
        <begin position="298"/>
        <end position="321"/>
    </location>
</feature>
<comment type="caution">
    <text evidence="7">The sequence shown here is derived from an EMBL/GenBank/DDBJ whole genome shotgun (WGS) entry which is preliminary data.</text>
</comment>
<gene>
    <name evidence="7" type="ORF">Rhe02_47940</name>
</gene>
<feature type="transmembrane region" description="Helical" evidence="5">
    <location>
        <begin position="102"/>
        <end position="120"/>
    </location>
</feature>
<dbReference type="Proteomes" id="UP000612899">
    <property type="component" value="Unassembled WGS sequence"/>
</dbReference>
<feature type="transmembrane region" description="Helical" evidence="5">
    <location>
        <begin position="141"/>
        <end position="160"/>
    </location>
</feature>
<accession>A0A8J3QBJ6</accession>
<dbReference type="InterPro" id="IPR051788">
    <property type="entry name" value="MFS_Transporter"/>
</dbReference>
<feature type="transmembrane region" description="Helical" evidence="5">
    <location>
        <begin position="333"/>
        <end position="355"/>
    </location>
</feature>
<feature type="transmembrane region" description="Helical" evidence="5">
    <location>
        <begin position="239"/>
        <end position="259"/>
    </location>
</feature>
<feature type="domain" description="Major facilitator superfamily (MFS) profile" evidence="6">
    <location>
        <begin position="12"/>
        <end position="387"/>
    </location>
</feature>
<keyword evidence="4 5" id="KW-0472">Membrane</keyword>
<evidence type="ECO:0000256" key="3">
    <source>
        <dbReference type="ARBA" id="ARBA00022989"/>
    </source>
</evidence>
<evidence type="ECO:0000256" key="4">
    <source>
        <dbReference type="ARBA" id="ARBA00023136"/>
    </source>
</evidence>
<dbReference type="RefSeq" id="WP_203910537.1">
    <property type="nucleotide sequence ID" value="NZ_BONY01000029.1"/>
</dbReference>
<evidence type="ECO:0000259" key="6">
    <source>
        <dbReference type="PROSITE" id="PS50850"/>
    </source>
</evidence>
<dbReference type="InterPro" id="IPR020846">
    <property type="entry name" value="MFS_dom"/>
</dbReference>
<feature type="transmembrane region" description="Helical" evidence="5">
    <location>
        <begin position="78"/>
        <end position="96"/>
    </location>
</feature>
<organism evidence="7 8">
    <name type="scientific">Rhizocola hellebori</name>
    <dbReference type="NCBI Taxonomy" id="1392758"/>
    <lineage>
        <taxon>Bacteria</taxon>
        <taxon>Bacillati</taxon>
        <taxon>Actinomycetota</taxon>
        <taxon>Actinomycetes</taxon>
        <taxon>Micromonosporales</taxon>
        <taxon>Micromonosporaceae</taxon>
        <taxon>Rhizocola</taxon>
    </lineage>
</organism>
<reference evidence="7" key="1">
    <citation type="submission" date="2021-01" db="EMBL/GenBank/DDBJ databases">
        <title>Whole genome shotgun sequence of Rhizocola hellebori NBRC 109834.</title>
        <authorList>
            <person name="Komaki H."/>
            <person name="Tamura T."/>
        </authorList>
    </citation>
    <scope>NUCLEOTIDE SEQUENCE</scope>
    <source>
        <strain evidence="7">NBRC 109834</strain>
    </source>
</reference>
<evidence type="ECO:0000313" key="7">
    <source>
        <dbReference type="EMBL" id="GIH06727.1"/>
    </source>
</evidence>